<feature type="domain" description="AB hydrolase-1" evidence="1">
    <location>
        <begin position="29"/>
        <end position="207"/>
    </location>
</feature>
<dbReference type="InterPro" id="IPR000073">
    <property type="entry name" value="AB_hydrolase_1"/>
</dbReference>
<organism evidence="2 3">
    <name type="scientific">Aureimonas endophytica</name>
    <dbReference type="NCBI Taxonomy" id="2027858"/>
    <lineage>
        <taxon>Bacteria</taxon>
        <taxon>Pseudomonadati</taxon>
        <taxon>Pseudomonadota</taxon>
        <taxon>Alphaproteobacteria</taxon>
        <taxon>Hyphomicrobiales</taxon>
        <taxon>Aurantimonadaceae</taxon>
        <taxon>Aureimonas</taxon>
    </lineage>
</organism>
<dbReference type="EMBL" id="BMIQ01000003">
    <property type="protein sequence ID" value="GGE03704.1"/>
    <property type="molecule type" value="Genomic_DNA"/>
</dbReference>
<dbReference type="SUPFAM" id="SSF53474">
    <property type="entry name" value="alpha/beta-Hydrolases"/>
    <property type="match status" value="1"/>
</dbReference>
<dbReference type="Gene3D" id="3.40.50.1820">
    <property type="entry name" value="alpha/beta hydrolase"/>
    <property type="match status" value="1"/>
</dbReference>
<proteinExistence type="predicted"/>
<comment type="caution">
    <text evidence="2">The sequence shown here is derived from an EMBL/GenBank/DDBJ whole genome shotgun (WGS) entry which is preliminary data.</text>
</comment>
<dbReference type="Pfam" id="PF12697">
    <property type="entry name" value="Abhydrolase_6"/>
    <property type="match status" value="1"/>
</dbReference>
<sequence>MAALAKWRPVAVALVPEAGACEPRDAAPSIASCARHVADHVRRHIAGPVVLAGHSLGGPVALEAALRLEGRCSALIGVDSFTDRRFYGGHGEAEIARRLAAFEGDFEGEIRRMLARIVAPGVSPELASEIADSMLRADRRQALALLRSLLAYDIRPRWPRLAVPAYAINSAWLASPQDDLVLPNLELHAIETAGHFPMMEAPERFNAMLAGLLTRIALRSA</sequence>
<gene>
    <name evidence="2" type="ORF">GCM10011390_23320</name>
</gene>
<reference evidence="2" key="1">
    <citation type="journal article" date="2014" name="Int. J. Syst. Evol. Microbiol.">
        <title>Complete genome sequence of Corynebacterium casei LMG S-19264T (=DSM 44701T), isolated from a smear-ripened cheese.</title>
        <authorList>
            <consortium name="US DOE Joint Genome Institute (JGI-PGF)"/>
            <person name="Walter F."/>
            <person name="Albersmeier A."/>
            <person name="Kalinowski J."/>
            <person name="Ruckert C."/>
        </authorList>
    </citation>
    <scope>NUCLEOTIDE SEQUENCE</scope>
    <source>
        <strain evidence="2">CGMCC 1.15367</strain>
    </source>
</reference>
<dbReference type="Proteomes" id="UP000644699">
    <property type="component" value="Unassembled WGS sequence"/>
</dbReference>
<accession>A0A917E4K1</accession>
<dbReference type="AlphaFoldDB" id="A0A917E4K1"/>
<evidence type="ECO:0000313" key="2">
    <source>
        <dbReference type="EMBL" id="GGE03704.1"/>
    </source>
</evidence>
<evidence type="ECO:0000259" key="1">
    <source>
        <dbReference type="Pfam" id="PF12697"/>
    </source>
</evidence>
<reference evidence="2" key="2">
    <citation type="submission" date="2020-09" db="EMBL/GenBank/DDBJ databases">
        <authorList>
            <person name="Sun Q."/>
            <person name="Zhou Y."/>
        </authorList>
    </citation>
    <scope>NUCLEOTIDE SEQUENCE</scope>
    <source>
        <strain evidence="2">CGMCC 1.15367</strain>
    </source>
</reference>
<evidence type="ECO:0000313" key="3">
    <source>
        <dbReference type="Proteomes" id="UP000644699"/>
    </source>
</evidence>
<protein>
    <recommendedName>
        <fullName evidence="1">AB hydrolase-1 domain-containing protein</fullName>
    </recommendedName>
</protein>
<keyword evidence="3" id="KW-1185">Reference proteome</keyword>
<dbReference type="InterPro" id="IPR029058">
    <property type="entry name" value="AB_hydrolase_fold"/>
</dbReference>
<name>A0A917E4K1_9HYPH</name>